<evidence type="ECO:0000313" key="11">
    <source>
        <dbReference type="Proteomes" id="UP000037046"/>
    </source>
</evidence>
<dbReference type="InterPro" id="IPR020557">
    <property type="entry name" value="Fumarate_lyase_CS"/>
</dbReference>
<gene>
    <name evidence="10" type="primary">argH1</name>
    <name evidence="7" type="synonym">argH</name>
    <name evidence="10" type="ORF">ROTO_28380</name>
</gene>
<dbReference type="STRING" id="74031.SAMN04488077_1053"/>
<dbReference type="Gene3D" id="1.10.275.10">
    <property type="entry name" value="Fumarase/aspartase (N-terminal domain)"/>
    <property type="match status" value="1"/>
</dbReference>
<dbReference type="FunFam" id="1.20.200.10:FF:000015">
    <property type="entry name" value="argininosuccinate lyase isoform X2"/>
    <property type="match status" value="1"/>
</dbReference>
<keyword evidence="6 7" id="KW-0456">Lyase</keyword>
<name>A0A0L6CS55_9RHOB</name>
<dbReference type="EC" id="4.3.2.1" evidence="3 7"/>
<evidence type="ECO:0000313" key="10">
    <source>
        <dbReference type="EMBL" id="KNX40597.1"/>
    </source>
</evidence>
<dbReference type="PATRIC" id="fig|74031.6.peg.2889"/>
<reference evidence="11" key="1">
    <citation type="submission" date="2015-07" db="EMBL/GenBank/DDBJ databases">
        <title>Draft Genome Sequence of Roseovarius tolerans EL-164, a producer of N-Acylated Alanine Methyl Esters (NAMEs).</title>
        <authorList>
            <person name="Voget S."/>
            <person name="Bruns H."/>
            <person name="Wagner-Doebler I."/>
            <person name="Schulz S."/>
            <person name="Daniel R."/>
        </authorList>
    </citation>
    <scope>NUCLEOTIDE SEQUENCE [LARGE SCALE GENOMIC DNA]</scope>
    <source>
        <strain evidence="11">EL-164</strain>
    </source>
</reference>
<keyword evidence="5 7" id="KW-0028">Amino-acid biosynthesis</keyword>
<proteinExistence type="inferred from homology"/>
<dbReference type="UniPathway" id="UPA00068">
    <property type="reaction ID" value="UER00114"/>
</dbReference>
<dbReference type="GO" id="GO:0004056">
    <property type="term" value="F:argininosuccinate lyase activity"/>
    <property type="evidence" value="ECO:0007669"/>
    <property type="project" value="UniProtKB-UniRule"/>
</dbReference>
<dbReference type="InterPro" id="IPR022761">
    <property type="entry name" value="Fumarate_lyase_N"/>
</dbReference>
<feature type="domain" description="Fumarate lyase N-terminal" evidence="8">
    <location>
        <begin position="12"/>
        <end position="306"/>
    </location>
</feature>
<dbReference type="OrthoDB" id="9769623at2"/>
<evidence type="ECO:0000256" key="4">
    <source>
        <dbReference type="ARBA" id="ARBA00022571"/>
    </source>
</evidence>
<comment type="catalytic activity">
    <reaction evidence="1 7">
        <text>2-(N(omega)-L-arginino)succinate = fumarate + L-arginine</text>
        <dbReference type="Rhea" id="RHEA:24020"/>
        <dbReference type="ChEBI" id="CHEBI:29806"/>
        <dbReference type="ChEBI" id="CHEBI:32682"/>
        <dbReference type="ChEBI" id="CHEBI:57472"/>
        <dbReference type="EC" id="4.3.2.1"/>
    </reaction>
</comment>
<protein>
    <recommendedName>
        <fullName evidence="3 7">Argininosuccinate lyase</fullName>
        <shortName evidence="7">ASAL</shortName>
        <ecNumber evidence="3 7">4.3.2.1</ecNumber>
    </recommendedName>
    <alternativeName>
        <fullName evidence="7">Arginosuccinase</fullName>
    </alternativeName>
</protein>
<dbReference type="AlphaFoldDB" id="A0A0L6CS55"/>
<sequence length="463" mass="49994">MTDTTSNQMWGGRFAAGPDAIMEAINASITFDKRMAAQDIAGSRAHAAMLAATGIVSDSDAEAMREGLITVLSEIEGGDFTFSAALEDIHMNVEARLKEIVGPAAGRLHTGRSRNDQVATDFRLWVRDQLDAADGALVALMRALVAQAEAGADWVMPGFTHLQTAQPVTWGHHMMAYVEMFGRDLSRVRDARARMNECPLGAAALAGTSFPIDREMTAQALGFDRPCANSLDAVSDRDFALEFLGTASICAMHLSRFAEELVIWSSAQFRFVALSDRFSTGSSIMPQKKNPDAAELIRAKVGRIFGANVALMMVMKGLPLAYSKDMQEDKEQVFDAADNLMLALAAMEGMVRDMAAQKANLEAAAGSGFSTATDLADWLVRVLDMPFREAHHVTGSLVARAEAKGCDLPDLSLDEMQQVHGEIDASVYDVLGVHNSVASRTSYGGTAPEQVRAQVARWKERLG</sequence>
<dbReference type="InterPro" id="IPR000362">
    <property type="entry name" value="Fumarate_lyase_fam"/>
</dbReference>
<evidence type="ECO:0000256" key="3">
    <source>
        <dbReference type="ARBA" id="ARBA00012338"/>
    </source>
</evidence>
<dbReference type="Pfam" id="PF00206">
    <property type="entry name" value="Lyase_1"/>
    <property type="match status" value="1"/>
</dbReference>
<dbReference type="Gene3D" id="1.10.40.30">
    <property type="entry name" value="Fumarase/aspartase (C-terminal domain)"/>
    <property type="match status" value="1"/>
</dbReference>
<evidence type="ECO:0000259" key="9">
    <source>
        <dbReference type="Pfam" id="PF14698"/>
    </source>
</evidence>
<keyword evidence="11" id="KW-1185">Reference proteome</keyword>
<comment type="caution">
    <text evidence="10">The sequence shown here is derived from an EMBL/GenBank/DDBJ whole genome shotgun (WGS) entry which is preliminary data.</text>
</comment>
<comment type="subcellular location">
    <subcellularLocation>
        <location evidence="7">Cytoplasm</location>
    </subcellularLocation>
</comment>
<keyword evidence="7" id="KW-0963">Cytoplasm</keyword>
<dbReference type="PROSITE" id="PS00163">
    <property type="entry name" value="FUMARATE_LYASES"/>
    <property type="match status" value="1"/>
</dbReference>
<dbReference type="InterPro" id="IPR029419">
    <property type="entry name" value="Arg_succ_lyase_C"/>
</dbReference>
<organism evidence="10 11">
    <name type="scientific">Roseovarius tolerans</name>
    <dbReference type="NCBI Taxonomy" id="74031"/>
    <lineage>
        <taxon>Bacteria</taxon>
        <taxon>Pseudomonadati</taxon>
        <taxon>Pseudomonadota</taxon>
        <taxon>Alphaproteobacteria</taxon>
        <taxon>Rhodobacterales</taxon>
        <taxon>Roseobacteraceae</taxon>
        <taxon>Roseovarius</taxon>
    </lineage>
</organism>
<comment type="pathway">
    <text evidence="2 7">Amino-acid biosynthesis; L-arginine biosynthesis; L-arginine from L-ornithine and carbamoyl phosphate: step 3/3.</text>
</comment>
<accession>A0A0L6CS55</accession>
<evidence type="ECO:0000256" key="1">
    <source>
        <dbReference type="ARBA" id="ARBA00000985"/>
    </source>
</evidence>
<dbReference type="PRINTS" id="PR00145">
    <property type="entry name" value="ARGSUCLYASE"/>
</dbReference>
<dbReference type="GO" id="GO:0005829">
    <property type="term" value="C:cytosol"/>
    <property type="evidence" value="ECO:0007669"/>
    <property type="project" value="TreeGrafter"/>
</dbReference>
<evidence type="ECO:0000256" key="2">
    <source>
        <dbReference type="ARBA" id="ARBA00004941"/>
    </source>
</evidence>
<dbReference type="CDD" id="cd01359">
    <property type="entry name" value="Argininosuccinate_lyase"/>
    <property type="match status" value="1"/>
</dbReference>
<dbReference type="EMBL" id="LGVV01000046">
    <property type="protein sequence ID" value="KNX40597.1"/>
    <property type="molecule type" value="Genomic_DNA"/>
</dbReference>
<feature type="domain" description="Argininosuccinate lyase C-terminal" evidence="9">
    <location>
        <begin position="369"/>
        <end position="438"/>
    </location>
</feature>
<evidence type="ECO:0000256" key="7">
    <source>
        <dbReference type="HAMAP-Rule" id="MF_00006"/>
    </source>
</evidence>
<dbReference type="PANTHER" id="PTHR43814">
    <property type="entry name" value="ARGININOSUCCINATE LYASE"/>
    <property type="match status" value="1"/>
</dbReference>
<evidence type="ECO:0000256" key="6">
    <source>
        <dbReference type="ARBA" id="ARBA00023239"/>
    </source>
</evidence>
<dbReference type="InterPro" id="IPR009049">
    <property type="entry name" value="Argininosuccinate_lyase"/>
</dbReference>
<dbReference type="FunFam" id="1.10.40.30:FF:000001">
    <property type="entry name" value="Argininosuccinate lyase"/>
    <property type="match status" value="1"/>
</dbReference>
<evidence type="ECO:0000259" key="8">
    <source>
        <dbReference type="Pfam" id="PF00206"/>
    </source>
</evidence>
<dbReference type="HAMAP" id="MF_00006">
    <property type="entry name" value="Arg_succ_lyase"/>
    <property type="match status" value="1"/>
</dbReference>
<dbReference type="GO" id="GO:0042450">
    <property type="term" value="P:L-arginine biosynthetic process via ornithine"/>
    <property type="evidence" value="ECO:0007669"/>
    <property type="project" value="UniProtKB-UniRule"/>
</dbReference>
<dbReference type="Proteomes" id="UP000037046">
    <property type="component" value="Unassembled WGS sequence"/>
</dbReference>
<dbReference type="InterPro" id="IPR024083">
    <property type="entry name" value="Fumarase/histidase_N"/>
</dbReference>
<dbReference type="PANTHER" id="PTHR43814:SF1">
    <property type="entry name" value="ARGININOSUCCINATE LYASE"/>
    <property type="match status" value="1"/>
</dbReference>
<dbReference type="InterPro" id="IPR008948">
    <property type="entry name" value="L-Aspartase-like"/>
</dbReference>
<comment type="similarity">
    <text evidence="7">Belongs to the lyase 1 family. Argininosuccinate lyase subfamily.</text>
</comment>
<dbReference type="SUPFAM" id="SSF48557">
    <property type="entry name" value="L-aspartase-like"/>
    <property type="match status" value="1"/>
</dbReference>
<evidence type="ECO:0000256" key="5">
    <source>
        <dbReference type="ARBA" id="ARBA00022605"/>
    </source>
</evidence>
<dbReference type="RefSeq" id="WP_050663689.1">
    <property type="nucleotide sequence ID" value="NZ_CP118494.1"/>
</dbReference>
<dbReference type="Pfam" id="PF14698">
    <property type="entry name" value="ASL_C2"/>
    <property type="match status" value="1"/>
</dbReference>
<dbReference type="NCBIfam" id="TIGR00838">
    <property type="entry name" value="argH"/>
    <property type="match status" value="1"/>
</dbReference>
<dbReference type="PRINTS" id="PR00149">
    <property type="entry name" value="FUMRATELYASE"/>
</dbReference>
<keyword evidence="4 7" id="KW-0055">Arginine biosynthesis</keyword>
<dbReference type="Gene3D" id="1.20.200.10">
    <property type="entry name" value="Fumarase/aspartase (Central domain)"/>
    <property type="match status" value="1"/>
</dbReference>
<dbReference type="FunFam" id="1.10.275.10:FF:000002">
    <property type="entry name" value="Argininosuccinate lyase"/>
    <property type="match status" value="1"/>
</dbReference>